<comment type="caution">
    <text evidence="2">The sequence shown here is derived from an EMBL/GenBank/DDBJ whole genome shotgun (WGS) entry which is preliminary data.</text>
</comment>
<accession>A0A644Z6R2</accession>
<gene>
    <name evidence="2" type="ORF">SDC9_83174</name>
</gene>
<keyword evidence="1" id="KW-0472">Membrane</keyword>
<organism evidence="2">
    <name type="scientific">bioreactor metagenome</name>
    <dbReference type="NCBI Taxonomy" id="1076179"/>
    <lineage>
        <taxon>unclassified sequences</taxon>
        <taxon>metagenomes</taxon>
        <taxon>ecological metagenomes</taxon>
    </lineage>
</organism>
<dbReference type="EMBL" id="VSSQ01007652">
    <property type="protein sequence ID" value="MPM36575.1"/>
    <property type="molecule type" value="Genomic_DNA"/>
</dbReference>
<proteinExistence type="predicted"/>
<keyword evidence="1" id="KW-1133">Transmembrane helix</keyword>
<reference evidence="2" key="1">
    <citation type="submission" date="2019-08" db="EMBL/GenBank/DDBJ databases">
        <authorList>
            <person name="Kucharzyk K."/>
            <person name="Murdoch R.W."/>
            <person name="Higgins S."/>
            <person name="Loffler F."/>
        </authorList>
    </citation>
    <scope>NUCLEOTIDE SEQUENCE</scope>
</reference>
<evidence type="ECO:0000256" key="1">
    <source>
        <dbReference type="SAM" id="Phobius"/>
    </source>
</evidence>
<name>A0A644Z6R2_9ZZZZ</name>
<sequence length="154" mass="16677">MGVIIRPLLPWHFFTPLSWSVLFVLIEFYLVLKLFVGRPEPCGLHSQGIKHLLLEIYLPLHPCDDLNNSCTNVNSRIGIELAGTGLEHDGRCGGDGGCLAKRSSSRPSATPDVGALGTNFEGEASSMVEHHTDGKDVFGLTKGLDTVICSIQHP</sequence>
<protein>
    <submittedName>
        <fullName evidence="2">Uncharacterized protein</fullName>
    </submittedName>
</protein>
<dbReference type="AlphaFoldDB" id="A0A644Z6R2"/>
<keyword evidence="1" id="KW-0812">Transmembrane</keyword>
<evidence type="ECO:0000313" key="2">
    <source>
        <dbReference type="EMBL" id="MPM36575.1"/>
    </source>
</evidence>
<feature type="transmembrane region" description="Helical" evidence="1">
    <location>
        <begin position="17"/>
        <end position="36"/>
    </location>
</feature>